<dbReference type="InterPro" id="IPR036291">
    <property type="entry name" value="NAD(P)-bd_dom_sf"/>
</dbReference>
<evidence type="ECO:0000256" key="7">
    <source>
        <dbReference type="ARBA" id="ARBA00049442"/>
    </source>
</evidence>
<protein>
    <recommendedName>
        <fullName evidence="2 8">Shikimate dehydrogenase (NADP(+))</fullName>
        <shortName evidence="8">SDH</shortName>
        <ecNumber evidence="2 8">1.1.1.25</ecNumber>
    </recommendedName>
</protein>
<feature type="domain" description="Quinate/shikimate 5-dehydrogenase/glutamyl-tRNA reductase" evidence="9">
    <location>
        <begin position="121"/>
        <end position="193"/>
    </location>
</feature>
<feature type="binding site" evidence="8">
    <location>
        <position position="89"/>
    </location>
    <ligand>
        <name>shikimate</name>
        <dbReference type="ChEBI" id="CHEBI:36208"/>
    </ligand>
</feature>
<evidence type="ECO:0000259" key="9">
    <source>
        <dbReference type="Pfam" id="PF01488"/>
    </source>
</evidence>
<keyword evidence="3 8" id="KW-0028">Amino-acid biosynthesis</keyword>
<reference evidence="12 13" key="1">
    <citation type="submission" date="2020-11" db="EMBL/GenBank/DDBJ databases">
        <title>Taxonomic investigation of Rahnella spp.</title>
        <authorList>
            <person name="Lee S.D."/>
        </authorList>
    </citation>
    <scope>NUCLEOTIDE SEQUENCE [LARGE SCALE GENOMIC DNA]</scope>
    <source>
        <strain evidence="12 13">SAP-10</strain>
    </source>
</reference>
<dbReference type="InterPro" id="IPR041121">
    <property type="entry name" value="SDH_C"/>
</dbReference>
<feature type="domain" description="SDH C-terminal" evidence="11">
    <location>
        <begin position="240"/>
        <end position="270"/>
    </location>
</feature>
<comment type="subunit">
    <text evidence="8">Homodimer.</text>
</comment>
<evidence type="ECO:0000256" key="6">
    <source>
        <dbReference type="ARBA" id="ARBA00023141"/>
    </source>
</evidence>
<feature type="binding site" evidence="8">
    <location>
        <begin position="129"/>
        <end position="133"/>
    </location>
    <ligand>
        <name>NADP(+)</name>
        <dbReference type="ChEBI" id="CHEBI:58349"/>
    </ligand>
</feature>
<feature type="binding site" evidence="8">
    <location>
        <position position="216"/>
    </location>
    <ligand>
        <name>NADP(+)</name>
        <dbReference type="ChEBI" id="CHEBI:58349"/>
    </ligand>
</feature>
<evidence type="ECO:0000256" key="5">
    <source>
        <dbReference type="ARBA" id="ARBA00023002"/>
    </source>
</evidence>
<keyword evidence="5 8" id="KW-0560">Oxidoreductase</keyword>
<evidence type="ECO:0000256" key="2">
    <source>
        <dbReference type="ARBA" id="ARBA00012962"/>
    </source>
</evidence>
<evidence type="ECO:0000259" key="10">
    <source>
        <dbReference type="Pfam" id="PF08501"/>
    </source>
</evidence>
<dbReference type="Gene3D" id="3.40.50.720">
    <property type="entry name" value="NAD(P)-binding Rossmann-like Domain"/>
    <property type="match status" value="1"/>
</dbReference>
<evidence type="ECO:0000256" key="4">
    <source>
        <dbReference type="ARBA" id="ARBA00022857"/>
    </source>
</evidence>
<dbReference type="Proteomes" id="UP000600307">
    <property type="component" value="Unassembled WGS sequence"/>
</dbReference>
<comment type="similarity">
    <text evidence="8">Belongs to the shikimate dehydrogenase family.</text>
</comment>
<dbReference type="InterPro" id="IPR011342">
    <property type="entry name" value="Shikimate_DH"/>
</dbReference>
<dbReference type="NCBIfam" id="TIGR00507">
    <property type="entry name" value="aroE"/>
    <property type="match status" value="1"/>
</dbReference>
<gene>
    <name evidence="8 12" type="primary">aroE</name>
    <name evidence="12" type="ORF">IV431_17390</name>
</gene>
<comment type="caution">
    <text evidence="12">The sequence shown here is derived from an EMBL/GenBank/DDBJ whole genome shotgun (WGS) entry which is preliminary data.</text>
</comment>
<dbReference type="InterPro" id="IPR006151">
    <property type="entry name" value="Shikm_DH/Glu-tRNA_Rdtase"/>
</dbReference>
<keyword evidence="13" id="KW-1185">Reference proteome</keyword>
<evidence type="ECO:0000256" key="1">
    <source>
        <dbReference type="ARBA" id="ARBA00004871"/>
    </source>
</evidence>
<feature type="binding site" evidence="8">
    <location>
        <begin position="17"/>
        <end position="19"/>
    </location>
    <ligand>
        <name>shikimate</name>
        <dbReference type="ChEBI" id="CHEBI:36208"/>
    </ligand>
</feature>
<dbReference type="Gene3D" id="3.40.50.10860">
    <property type="entry name" value="Leucine Dehydrogenase, chain A, domain 1"/>
    <property type="match status" value="1"/>
</dbReference>
<dbReference type="InterPro" id="IPR013708">
    <property type="entry name" value="Shikimate_DH-bd_N"/>
</dbReference>
<feature type="active site" description="Proton acceptor" evidence="8">
    <location>
        <position position="68"/>
    </location>
</feature>
<feature type="binding site" evidence="8">
    <location>
        <position position="247"/>
    </location>
    <ligand>
        <name>shikimate</name>
        <dbReference type="ChEBI" id="CHEBI:36208"/>
    </ligand>
</feature>
<dbReference type="EMBL" id="JADOBH010000003">
    <property type="protein sequence ID" value="MBF7957335.1"/>
    <property type="molecule type" value="Genomic_DNA"/>
</dbReference>
<accession>A0ABS0DTW9</accession>
<dbReference type="Pfam" id="PF18317">
    <property type="entry name" value="SDH_C"/>
    <property type="match status" value="1"/>
</dbReference>
<feature type="binding site" evidence="8">
    <location>
        <position position="105"/>
    </location>
    <ligand>
        <name>shikimate</name>
        <dbReference type="ChEBI" id="CHEBI:36208"/>
    </ligand>
</feature>
<dbReference type="EC" id="1.1.1.25" evidence="2 8"/>
<organism evidence="12 13">
    <name type="scientific">Rahnella victoriana</name>
    <dbReference type="NCBI Taxonomy" id="1510570"/>
    <lineage>
        <taxon>Bacteria</taxon>
        <taxon>Pseudomonadati</taxon>
        <taxon>Pseudomonadota</taxon>
        <taxon>Gammaproteobacteria</taxon>
        <taxon>Enterobacterales</taxon>
        <taxon>Yersiniaceae</taxon>
        <taxon>Rahnella</taxon>
    </lineage>
</organism>
<comment type="function">
    <text evidence="8">Involved in the biosynthesis of the chorismate, which leads to the biosynthesis of aromatic amino acids. Catalyzes the reversible NADPH linked reduction of 3-dehydroshikimate (DHSA) to yield shikimate (SA).</text>
</comment>
<evidence type="ECO:0000256" key="8">
    <source>
        <dbReference type="HAMAP-Rule" id="MF_00222"/>
    </source>
</evidence>
<dbReference type="SUPFAM" id="SSF53223">
    <property type="entry name" value="Aminoacid dehydrogenase-like, N-terminal domain"/>
    <property type="match status" value="1"/>
</dbReference>
<feature type="binding site" evidence="8">
    <location>
        <position position="64"/>
    </location>
    <ligand>
        <name>shikimate</name>
        <dbReference type="ChEBI" id="CHEBI:36208"/>
    </ligand>
</feature>
<keyword evidence="6 8" id="KW-0057">Aromatic amino acid biosynthesis</keyword>
<feature type="domain" description="Shikimate dehydrogenase substrate binding N-terminal" evidence="10">
    <location>
        <begin position="9"/>
        <end position="91"/>
    </location>
</feature>
<feature type="binding site" evidence="8">
    <location>
        <position position="240"/>
    </location>
    <ligand>
        <name>NADP(+)</name>
        <dbReference type="ChEBI" id="CHEBI:58349"/>
    </ligand>
</feature>
<evidence type="ECO:0000256" key="3">
    <source>
        <dbReference type="ARBA" id="ARBA00022605"/>
    </source>
</evidence>
<name>A0ABS0DTW9_9GAMM</name>
<keyword evidence="4 8" id="KW-0521">NADP</keyword>
<dbReference type="PANTHER" id="PTHR21089:SF1">
    <property type="entry name" value="BIFUNCTIONAL 3-DEHYDROQUINATE DEHYDRATASE_SHIKIMATE DEHYDROGENASE, CHLOROPLASTIC"/>
    <property type="match status" value="1"/>
</dbReference>
<dbReference type="GO" id="GO:0004764">
    <property type="term" value="F:shikimate 3-dehydrogenase (NADP+) activity"/>
    <property type="evidence" value="ECO:0007669"/>
    <property type="project" value="UniProtKB-EC"/>
</dbReference>
<dbReference type="HAMAP" id="MF_00222">
    <property type="entry name" value="Shikimate_DH_AroE"/>
    <property type="match status" value="1"/>
</dbReference>
<dbReference type="SUPFAM" id="SSF51735">
    <property type="entry name" value="NAD(P)-binding Rossmann-fold domains"/>
    <property type="match status" value="1"/>
</dbReference>
<feature type="binding site" evidence="8">
    <location>
        <position position="80"/>
    </location>
    <ligand>
        <name>NADP(+)</name>
        <dbReference type="ChEBI" id="CHEBI:58349"/>
    </ligand>
</feature>
<feature type="binding site" evidence="8">
    <location>
        <begin position="152"/>
        <end position="157"/>
    </location>
    <ligand>
        <name>NADP(+)</name>
        <dbReference type="ChEBI" id="CHEBI:58349"/>
    </ligand>
</feature>
<dbReference type="Pfam" id="PF08501">
    <property type="entry name" value="Shikimate_dh_N"/>
    <property type="match status" value="1"/>
</dbReference>
<proteinExistence type="inferred from homology"/>
<sequence length="275" mass="29753">MKVTPSFAVFGNPIGHSKSPRIHALFASQTGIDHTYGTVLAPHETFEETLRSFFEGGARGANITVPFKERAFAQSDELTERAALSGAVNTLKICEDGRLLGDNTDGIGMLSDLERLALLQHGNRVLLVGAGGAARGVILPLLSYGCSVIVTNRTFERAQQLSHIFEEKGDIRAVALVDLADESFDLIINATASGIKGEIPAIPEKVLTARTRVYDMYYQAGLTPFIAWAINNGVTRYADGLGMLVGQAAHAFYLWHGVMPEIEPVLEQLKEDLLG</sequence>
<dbReference type="Pfam" id="PF01488">
    <property type="entry name" value="Shikimate_DH"/>
    <property type="match status" value="1"/>
</dbReference>
<dbReference type="InterPro" id="IPR046346">
    <property type="entry name" value="Aminoacid_DH-like_N_sf"/>
</dbReference>
<dbReference type="InterPro" id="IPR022893">
    <property type="entry name" value="Shikimate_DH_fam"/>
</dbReference>
<feature type="binding site" evidence="8">
    <location>
        <position position="218"/>
    </location>
    <ligand>
        <name>shikimate</name>
        <dbReference type="ChEBI" id="CHEBI:36208"/>
    </ligand>
</feature>
<evidence type="ECO:0000259" key="11">
    <source>
        <dbReference type="Pfam" id="PF18317"/>
    </source>
</evidence>
<dbReference type="PANTHER" id="PTHR21089">
    <property type="entry name" value="SHIKIMATE DEHYDROGENASE"/>
    <property type="match status" value="1"/>
</dbReference>
<comment type="catalytic activity">
    <reaction evidence="7 8">
        <text>shikimate + NADP(+) = 3-dehydroshikimate + NADPH + H(+)</text>
        <dbReference type="Rhea" id="RHEA:17737"/>
        <dbReference type="ChEBI" id="CHEBI:15378"/>
        <dbReference type="ChEBI" id="CHEBI:16630"/>
        <dbReference type="ChEBI" id="CHEBI:36208"/>
        <dbReference type="ChEBI" id="CHEBI:57783"/>
        <dbReference type="ChEBI" id="CHEBI:58349"/>
        <dbReference type="EC" id="1.1.1.25"/>
    </reaction>
</comment>
<dbReference type="RefSeq" id="WP_133823143.1">
    <property type="nucleotide sequence ID" value="NZ_JADOBH010000003.1"/>
</dbReference>
<dbReference type="NCBIfam" id="NF001310">
    <property type="entry name" value="PRK00258.1-2"/>
    <property type="match status" value="1"/>
</dbReference>
<comment type="pathway">
    <text evidence="1 8">Metabolic intermediate biosynthesis; chorismate biosynthesis; chorismate from D-erythrose 4-phosphate and phosphoenolpyruvate: step 4/7.</text>
</comment>
<dbReference type="CDD" id="cd01065">
    <property type="entry name" value="NAD_bind_Shikimate_DH"/>
    <property type="match status" value="1"/>
</dbReference>
<evidence type="ECO:0000313" key="13">
    <source>
        <dbReference type="Proteomes" id="UP000600307"/>
    </source>
</evidence>
<evidence type="ECO:0000313" key="12">
    <source>
        <dbReference type="EMBL" id="MBF7957335.1"/>
    </source>
</evidence>